<feature type="coiled-coil region" evidence="3">
    <location>
        <begin position="1542"/>
        <end position="1583"/>
    </location>
</feature>
<feature type="coiled-coil region" evidence="3">
    <location>
        <begin position="767"/>
        <end position="821"/>
    </location>
</feature>
<keyword evidence="7" id="KW-1185">Reference proteome</keyword>
<feature type="coiled-coil region" evidence="3">
    <location>
        <begin position="1178"/>
        <end position="1208"/>
    </location>
</feature>
<feature type="compositionally biased region" description="Polar residues" evidence="4">
    <location>
        <begin position="1495"/>
        <end position="1504"/>
    </location>
</feature>
<dbReference type="GO" id="GO:0046600">
    <property type="term" value="P:negative regulation of centriole replication"/>
    <property type="evidence" value="ECO:0007669"/>
    <property type="project" value="TreeGrafter"/>
</dbReference>
<dbReference type="GO" id="GO:0097431">
    <property type="term" value="C:mitotic spindle pole"/>
    <property type="evidence" value="ECO:0007669"/>
    <property type="project" value="TreeGrafter"/>
</dbReference>
<evidence type="ECO:0000313" key="7">
    <source>
        <dbReference type="Proteomes" id="UP000019118"/>
    </source>
</evidence>
<dbReference type="EnsemblMetazoa" id="XM_019913422.1">
    <property type="protein sequence ID" value="XP_019768981.1"/>
    <property type="gene ID" value="LOC109543617"/>
</dbReference>
<dbReference type="CTD" id="36491"/>
<evidence type="ECO:0000313" key="6">
    <source>
        <dbReference type="EnsemblMetazoa" id="XP_019768981.1"/>
    </source>
</evidence>
<dbReference type="PANTHER" id="PTHR46930:SF1">
    <property type="entry name" value="CDK5 REGULATORY SUBUNIT-ASSOCIATED PROTEIN 2"/>
    <property type="match status" value="1"/>
</dbReference>
<dbReference type="Gene3D" id="1.10.287.1490">
    <property type="match status" value="1"/>
</dbReference>
<protein>
    <recommendedName>
        <fullName evidence="5">Centrosomin N-terminal motif 1 domain-containing protein</fullName>
    </recommendedName>
</protein>
<evidence type="ECO:0000256" key="1">
    <source>
        <dbReference type="ARBA" id="ARBA00004496"/>
    </source>
</evidence>
<evidence type="ECO:0000256" key="4">
    <source>
        <dbReference type="SAM" id="MobiDB-lite"/>
    </source>
</evidence>
<accession>A0AAR5Q755</accession>
<comment type="subcellular location">
    <subcellularLocation>
        <location evidence="1">Cytoplasm</location>
    </subcellularLocation>
</comment>
<evidence type="ECO:0000256" key="3">
    <source>
        <dbReference type="SAM" id="Coils"/>
    </source>
</evidence>
<name>A0AAR5Q755_DENPD</name>
<feature type="coiled-coil region" evidence="3">
    <location>
        <begin position="1090"/>
        <end position="1145"/>
    </location>
</feature>
<dbReference type="Pfam" id="PF07989">
    <property type="entry name" value="Cnn_1N"/>
    <property type="match status" value="1"/>
</dbReference>
<feature type="domain" description="Centrosomin N-terminal motif 1" evidence="5">
    <location>
        <begin position="67"/>
        <end position="137"/>
    </location>
</feature>
<dbReference type="GO" id="GO:0090266">
    <property type="term" value="P:regulation of mitotic cell cycle spindle assembly checkpoint"/>
    <property type="evidence" value="ECO:0007669"/>
    <property type="project" value="TreeGrafter"/>
</dbReference>
<reference evidence="7" key="1">
    <citation type="journal article" date="2013" name="Genome Biol.">
        <title>Draft genome of the mountain pine beetle, Dendroctonus ponderosae Hopkins, a major forest pest.</title>
        <authorList>
            <person name="Keeling C.I."/>
            <person name="Yuen M.M."/>
            <person name="Liao N.Y."/>
            <person name="Docking T.R."/>
            <person name="Chan S.K."/>
            <person name="Taylor G.A."/>
            <person name="Palmquist D.L."/>
            <person name="Jackman S.D."/>
            <person name="Nguyen A."/>
            <person name="Li M."/>
            <person name="Henderson H."/>
            <person name="Janes J.K."/>
            <person name="Zhao Y."/>
            <person name="Pandoh P."/>
            <person name="Moore R."/>
            <person name="Sperling F.A."/>
            <person name="Huber D.P."/>
            <person name="Birol I."/>
            <person name="Jones S.J."/>
            <person name="Bohlmann J."/>
        </authorList>
    </citation>
    <scope>NUCLEOTIDE SEQUENCE</scope>
</reference>
<feature type="coiled-coil region" evidence="3">
    <location>
        <begin position="68"/>
        <end position="177"/>
    </location>
</feature>
<feature type="region of interest" description="Disordered" evidence="4">
    <location>
        <begin position="20"/>
        <end position="65"/>
    </location>
</feature>
<dbReference type="GO" id="GO:0007059">
    <property type="term" value="P:chromosome segregation"/>
    <property type="evidence" value="ECO:0007669"/>
    <property type="project" value="TreeGrafter"/>
</dbReference>
<feature type="coiled-coil region" evidence="3">
    <location>
        <begin position="497"/>
        <end position="531"/>
    </location>
</feature>
<keyword evidence="2" id="KW-0963">Cytoplasm</keyword>
<feature type="region of interest" description="Disordered" evidence="4">
    <location>
        <begin position="1438"/>
        <end position="1504"/>
    </location>
</feature>
<evidence type="ECO:0000256" key="2">
    <source>
        <dbReference type="ARBA" id="ARBA00022490"/>
    </source>
</evidence>
<feature type="coiled-coil region" evidence="3">
    <location>
        <begin position="579"/>
        <end position="681"/>
    </location>
</feature>
<dbReference type="GO" id="GO:0035371">
    <property type="term" value="C:microtubule plus-end"/>
    <property type="evidence" value="ECO:0007669"/>
    <property type="project" value="TreeGrafter"/>
</dbReference>
<keyword evidence="3" id="KW-0175">Coiled coil</keyword>
<dbReference type="GO" id="GO:0000242">
    <property type="term" value="C:pericentriolar material"/>
    <property type="evidence" value="ECO:0007669"/>
    <property type="project" value="TreeGrafter"/>
</dbReference>
<dbReference type="GO" id="GO:0043015">
    <property type="term" value="F:gamma-tubulin binding"/>
    <property type="evidence" value="ECO:0007669"/>
    <property type="project" value="TreeGrafter"/>
</dbReference>
<feature type="coiled-coil region" evidence="3">
    <location>
        <begin position="350"/>
        <end position="381"/>
    </location>
</feature>
<dbReference type="InterPro" id="IPR012943">
    <property type="entry name" value="Cnn_1N"/>
</dbReference>
<dbReference type="PANTHER" id="PTHR46930">
    <property type="entry name" value="CDK5 REGULATORY SUBUNIT-ASSOCIATED PROTEIN 2"/>
    <property type="match status" value="1"/>
</dbReference>
<dbReference type="InterPro" id="IPR042791">
    <property type="entry name" value="CDK5RAP2"/>
</dbReference>
<proteinExistence type="predicted"/>
<dbReference type="GO" id="GO:0005737">
    <property type="term" value="C:cytoplasm"/>
    <property type="evidence" value="ECO:0007669"/>
    <property type="project" value="UniProtKB-SubCell"/>
</dbReference>
<dbReference type="GO" id="GO:0000132">
    <property type="term" value="P:establishment of mitotic spindle orientation"/>
    <property type="evidence" value="ECO:0007669"/>
    <property type="project" value="TreeGrafter"/>
</dbReference>
<dbReference type="GO" id="GO:0008017">
    <property type="term" value="F:microtubule binding"/>
    <property type="evidence" value="ECO:0007669"/>
    <property type="project" value="TreeGrafter"/>
</dbReference>
<organism evidence="6 7">
    <name type="scientific">Dendroctonus ponderosae</name>
    <name type="common">Mountain pine beetle</name>
    <dbReference type="NCBI Taxonomy" id="77166"/>
    <lineage>
        <taxon>Eukaryota</taxon>
        <taxon>Metazoa</taxon>
        <taxon>Ecdysozoa</taxon>
        <taxon>Arthropoda</taxon>
        <taxon>Hexapoda</taxon>
        <taxon>Insecta</taxon>
        <taxon>Pterygota</taxon>
        <taxon>Neoptera</taxon>
        <taxon>Endopterygota</taxon>
        <taxon>Coleoptera</taxon>
        <taxon>Polyphaga</taxon>
        <taxon>Cucujiformia</taxon>
        <taxon>Curculionidae</taxon>
        <taxon>Scolytinae</taxon>
        <taxon>Dendroctonus</taxon>
    </lineage>
</organism>
<dbReference type="GO" id="GO:0007099">
    <property type="term" value="P:centriole replication"/>
    <property type="evidence" value="ECO:0007669"/>
    <property type="project" value="TreeGrafter"/>
</dbReference>
<dbReference type="GO" id="GO:0001578">
    <property type="term" value="P:microtubule bundle formation"/>
    <property type="evidence" value="ECO:0007669"/>
    <property type="project" value="TreeGrafter"/>
</dbReference>
<feature type="compositionally biased region" description="Basic and acidic residues" evidence="4">
    <location>
        <begin position="969"/>
        <end position="979"/>
    </location>
</feature>
<evidence type="ECO:0000259" key="5">
    <source>
        <dbReference type="Pfam" id="PF07989"/>
    </source>
</evidence>
<reference evidence="6" key="2">
    <citation type="submission" date="2024-08" db="UniProtKB">
        <authorList>
            <consortium name="EnsemblMetazoa"/>
        </authorList>
    </citation>
    <scope>IDENTIFICATION</scope>
</reference>
<feature type="region of interest" description="Disordered" evidence="4">
    <location>
        <begin position="969"/>
        <end position="1022"/>
    </location>
</feature>
<sequence length="1613" mass="185315">MSNEYLMAIIKSCVGESSLPSIKEGDGPSPAPSFCPSSKNSSVGDFDELDSPTMGLRSLGGQTRGRSVKELEDQLNNLKKENFDLKLRIYFLEEKMGTNFTLDKENIIKKNIELQVKVSNLQKDLNQKHEYLCQAVKGMELVEDEHKKMAKSKEEEMAQLQQEMAEMRSQLQDISYSGNITCTKSGGSSRHSETDQPFFHEYIPESKSRDKRYGQDGDFSIKENQLANFVYDRADNLRLQIDSLQTECENKDQTIDSLNAELSSANERLIDFANQVKEYEEKLAKQHLKNGQLLAKMQEEQKAKDKLKAQLAAINQKYSMAKYEFDQDREEFHKEKKVLDRNNMIMDMRISALESENRKQKELLKQQQAKVEAAVIEAKKNKNIAVSTSRNENQNLSNTDDGFVSVPSATTSGGCAEENALPLPVTQQPSKAKPSTKNQVLQTPDGKSLVNFEKLLMDGGDNDSIKTQFFSLKDDFLVQKQKIMKLKCDQLRACEIIKSMIDIKNKANDEIEQLKKTNAQLEKELENVVCKPQKDKAAGPLQPMVLEENNTRVGTPQPSEKFSMAEEKQQFDSGEADIVEQYKRLTVELEAKIEVLVETLKEKDSQMAYIRTQYDQLLNTLEEKENNIVDLEFELLSSNQSPEDLDTSQREREIAEIKKKINNYKQELEEKNLEIRRLNGQVRQYGYFLNQLMNKELWTRNIEIEKMYLKQDQMAQDQMAQSPEMDRLKKQVSGKDFQIKMLKDKIDRLGLNATLPGEDPKKNIQTILLLQDKLRVAEDEKKFLEKRVSELETIAAMFDSLKSENQTIKSELDKSEQLRHEMGEVCSVLSNRLEELAIFLDSLLKHKSVLGFLGLAKNRKLREIISNSLDMSRSFTMSLMVNPEQSLTQLSNITALLNGSVFQELSHIESVDEDEESHFSIVPENISLTYESHLQKKTSEQPGNEQLITALREQVFKLKNELQVRDNELNRLHHEKESDVDQVSESDDAEGKNDLLSTPKVSTIKERQANDTQSESEAWSEPDRLVSRARIGLDPFASLPFTPVSRLQRDQYRQSSEDDDRFQELTPSRRAIAAVYEEVDRLQDENFANSVMYKHKLQELEAQMQESKKKLIQAELEKNSALEKVDSLQKIVDELNESRKHYEDIMAGKDKEIQDKINCLEVEKEKVLAESQTYLHQLTDAQNQVIAAREKVKVLEELEKNLRVKHEEDLIIKLKEAEELFTNKMKAVEEKYVVEIEEAREALRCRQEEYTRDYIRKVDVEKKLNEAEQLMTELNELKSVVYSYENTISSYKEKELEIQSTIQTHRNEIETLQSQLKNTKISHCQLEKEKVKLCESKHALETEIAKTHQKEQHLRNQLTDIQKSLSEVTEKYGEQVTTLQRQKSSLELKISELESCNAELRNRLINIESTKFSLGLNATLPSNVGSSRPYYRRQYSDQNTYSSEDNGEEEGRHLAFNSDSRSRSAIQPAIADGERAEANSSPDLGIESDHGRFSSLENNGNNTTRPLLQTIEITACMNRIFDEQNDGLQVNDSGNEHCCQKAIETAQENNELKRKLLRMKRALEETATQLNLANQRKKQVEKTICKQIHKTSQVLRKAKANLDSGSESENLRP</sequence>
<dbReference type="GeneID" id="109543617"/>
<dbReference type="KEGG" id="dpa:109543617"/>
<dbReference type="Proteomes" id="UP000019118">
    <property type="component" value="Unassembled WGS sequence"/>
</dbReference>
<feature type="coiled-coil region" evidence="3">
    <location>
        <begin position="1233"/>
        <end position="1410"/>
    </location>
</feature>
<feature type="coiled-coil region" evidence="3">
    <location>
        <begin position="234"/>
        <end position="324"/>
    </location>
</feature>